<evidence type="ECO:0008006" key="5">
    <source>
        <dbReference type="Google" id="ProtNLM"/>
    </source>
</evidence>
<accession>A0A2T0ZYH2</accession>
<protein>
    <recommendedName>
        <fullName evidence="5">DUF3043 family protein</fullName>
    </recommendedName>
</protein>
<sequence length="205" mass="23330">MKMPWSKPEPVEAQSTPRAIPAEPFDPTAPKGKPTPKRRDVQPRRSGPVAPPPKTGKEARARMREQAKTRKEDVKAGRVAPAEPVMTKRDAGPERAFVRNLVDSKRSVASFFPLFAVVLLVLYFTGMQQRNVQVYNVFTYIWLIVFVVIIVESLLLARRIGKAVRERFPKTKERVRSLIFYGVMRALMFRKGRYPKPVVKVGDSI</sequence>
<dbReference type="Pfam" id="PF11241">
    <property type="entry name" value="DUF3043"/>
    <property type="match status" value="1"/>
</dbReference>
<evidence type="ECO:0000256" key="1">
    <source>
        <dbReference type="SAM" id="MobiDB-lite"/>
    </source>
</evidence>
<feature type="region of interest" description="Disordered" evidence="1">
    <location>
        <begin position="1"/>
        <end position="78"/>
    </location>
</feature>
<keyword evidence="2" id="KW-0812">Transmembrane</keyword>
<comment type="caution">
    <text evidence="3">The sequence shown here is derived from an EMBL/GenBank/DDBJ whole genome shotgun (WGS) entry which is preliminary data.</text>
</comment>
<gene>
    <name evidence="3" type="ORF">CLV47_11071</name>
</gene>
<feature type="compositionally biased region" description="Basic and acidic residues" evidence="1">
    <location>
        <begin position="55"/>
        <end position="76"/>
    </location>
</feature>
<evidence type="ECO:0000256" key="2">
    <source>
        <dbReference type="SAM" id="Phobius"/>
    </source>
</evidence>
<evidence type="ECO:0000313" key="3">
    <source>
        <dbReference type="EMBL" id="PRZ41344.1"/>
    </source>
</evidence>
<reference evidence="3 4" key="1">
    <citation type="submission" date="2018-03" db="EMBL/GenBank/DDBJ databases">
        <title>Genomic Encyclopedia of Archaeal and Bacterial Type Strains, Phase II (KMG-II): from individual species to whole genera.</title>
        <authorList>
            <person name="Goeker M."/>
        </authorList>
    </citation>
    <scope>NUCLEOTIDE SEQUENCE [LARGE SCALE GENOMIC DNA]</scope>
    <source>
        <strain evidence="3 4">DSM 100065</strain>
    </source>
</reference>
<name>A0A2T0ZYH2_9ACTN</name>
<keyword evidence="2" id="KW-0472">Membrane</keyword>
<dbReference type="AlphaFoldDB" id="A0A2T0ZYH2"/>
<dbReference type="EMBL" id="PVUE01000010">
    <property type="protein sequence ID" value="PRZ41344.1"/>
    <property type="molecule type" value="Genomic_DNA"/>
</dbReference>
<dbReference type="InterPro" id="IPR021403">
    <property type="entry name" value="DUF3043"/>
</dbReference>
<feature type="transmembrane region" description="Helical" evidence="2">
    <location>
        <begin position="108"/>
        <end position="125"/>
    </location>
</feature>
<keyword evidence="2" id="KW-1133">Transmembrane helix</keyword>
<dbReference type="OrthoDB" id="5194448at2"/>
<dbReference type="RefSeq" id="WP_106349423.1">
    <property type="nucleotide sequence ID" value="NZ_PVUE01000010.1"/>
</dbReference>
<evidence type="ECO:0000313" key="4">
    <source>
        <dbReference type="Proteomes" id="UP000237752"/>
    </source>
</evidence>
<keyword evidence="4" id="KW-1185">Reference proteome</keyword>
<organism evidence="3 4">
    <name type="scientific">Antricoccus suffuscus</name>
    <dbReference type="NCBI Taxonomy" id="1629062"/>
    <lineage>
        <taxon>Bacteria</taxon>
        <taxon>Bacillati</taxon>
        <taxon>Actinomycetota</taxon>
        <taxon>Actinomycetes</taxon>
        <taxon>Geodermatophilales</taxon>
        <taxon>Antricoccaceae</taxon>
        <taxon>Antricoccus</taxon>
    </lineage>
</organism>
<feature type="transmembrane region" description="Helical" evidence="2">
    <location>
        <begin position="137"/>
        <end position="157"/>
    </location>
</feature>
<proteinExistence type="predicted"/>
<dbReference type="Proteomes" id="UP000237752">
    <property type="component" value="Unassembled WGS sequence"/>
</dbReference>